<evidence type="ECO:0000313" key="1">
    <source>
        <dbReference type="EMBL" id="AHB72318.1"/>
    </source>
</evidence>
<dbReference type="KEGG" id="csi:P262_05554"/>
<evidence type="ECO:0000313" key="2">
    <source>
        <dbReference type="Proteomes" id="UP000018545"/>
    </source>
</evidence>
<dbReference type="InterPro" id="IPR035273">
    <property type="entry name" value="DUF5431"/>
</dbReference>
<dbReference type="AlphaFoldDB" id="V5U4L1"/>
<protein>
    <submittedName>
        <fullName evidence="1">Modulator of post-segregation killing protein</fullName>
    </submittedName>
</protein>
<dbReference type="Proteomes" id="UP000018545">
    <property type="component" value="Chromosome"/>
</dbReference>
<accession>V5U4L1</accession>
<dbReference type="EMBL" id="CP006731">
    <property type="protein sequence ID" value="AHB72318.1"/>
    <property type="molecule type" value="Genomic_DNA"/>
</dbReference>
<gene>
    <name evidence="1" type="ORF">P262_05554</name>
</gene>
<name>V5U4L1_9ENTR</name>
<dbReference type="Pfam" id="PF17496">
    <property type="entry name" value="DUF5431"/>
    <property type="match status" value="1"/>
</dbReference>
<dbReference type="HOGENOM" id="CLU_3116959_0_0_6"/>
<organism evidence="1 2">
    <name type="scientific">Cronobacter malonaticus</name>
    <dbReference type="NCBI Taxonomy" id="413503"/>
    <lineage>
        <taxon>Bacteria</taxon>
        <taxon>Pseudomonadati</taxon>
        <taxon>Pseudomonadota</taxon>
        <taxon>Gammaproteobacteria</taxon>
        <taxon>Enterobacterales</taxon>
        <taxon>Enterobacteriaceae</taxon>
        <taxon>Cronobacter</taxon>
    </lineage>
</organism>
<reference evidence="1 2" key="1">
    <citation type="journal article" date="2014" name="Genome Announc.">
        <title>Complete Genome Sequence of Cronobacter sakazakii Strain CMCC 45402.</title>
        <authorList>
            <person name="Zhao Z."/>
            <person name="Wang L."/>
            <person name="Wang B."/>
            <person name="Liang H."/>
            <person name="Ye Q."/>
            <person name="Zeng M."/>
        </authorList>
    </citation>
    <scope>NUCLEOTIDE SEQUENCE [LARGE SCALE GENOMIC DNA]</scope>
    <source>
        <strain evidence="2">45402</strain>
    </source>
</reference>
<proteinExistence type="predicted"/>
<sequence length="50" mass="5634">MQISLLTVARQGKEADETTAKCAYLVRINRLYHTINIHAPCPEIAVRNPL</sequence>
<dbReference type="PATRIC" id="fig|1401659.3.peg.3922"/>